<keyword evidence="1" id="KW-0560">Oxidoreductase</keyword>
<keyword evidence="1" id="KW-0503">Monooxygenase</keyword>
<dbReference type="OrthoDB" id="9799092at2"/>
<dbReference type="Gene3D" id="3.30.70.100">
    <property type="match status" value="1"/>
</dbReference>
<evidence type="ECO:0000313" key="2">
    <source>
        <dbReference type="Proteomes" id="UP000295075"/>
    </source>
</evidence>
<dbReference type="InterPro" id="IPR011008">
    <property type="entry name" value="Dimeric_a/b-barrel"/>
</dbReference>
<dbReference type="AlphaFoldDB" id="A0A4R4P873"/>
<dbReference type="GO" id="GO:0004497">
    <property type="term" value="F:monooxygenase activity"/>
    <property type="evidence" value="ECO:0007669"/>
    <property type="project" value="UniProtKB-KW"/>
</dbReference>
<organism evidence="1 2">
    <name type="scientific">Kribbella albertanoniae</name>
    <dbReference type="NCBI Taxonomy" id="1266829"/>
    <lineage>
        <taxon>Bacteria</taxon>
        <taxon>Bacillati</taxon>
        <taxon>Actinomycetota</taxon>
        <taxon>Actinomycetes</taxon>
        <taxon>Propionibacteriales</taxon>
        <taxon>Kribbellaceae</taxon>
        <taxon>Kribbella</taxon>
    </lineage>
</organism>
<gene>
    <name evidence="1" type="ORF">E1261_37730</name>
</gene>
<dbReference type="Proteomes" id="UP000295075">
    <property type="component" value="Unassembled WGS sequence"/>
</dbReference>
<dbReference type="SUPFAM" id="SSF54909">
    <property type="entry name" value="Dimeric alpha+beta barrel"/>
    <property type="match status" value="1"/>
</dbReference>
<evidence type="ECO:0000313" key="1">
    <source>
        <dbReference type="EMBL" id="TDC17093.1"/>
    </source>
</evidence>
<name>A0A4R4P873_9ACTN</name>
<sequence>MIVRIWRTGLDESRADEYETFAYGRSLPMFQRQPGFRGVFFVRTATGRASVTLWADLESAEALANAPEYHETVAAIRSTGFLQSPQSVELLPADKTWIAPDLTTP</sequence>
<keyword evidence="2" id="KW-1185">Reference proteome</keyword>
<dbReference type="EMBL" id="SMKA01000286">
    <property type="protein sequence ID" value="TDC17093.1"/>
    <property type="molecule type" value="Genomic_DNA"/>
</dbReference>
<accession>A0A4R4P873</accession>
<proteinExistence type="predicted"/>
<comment type="caution">
    <text evidence="1">The sequence shown here is derived from an EMBL/GenBank/DDBJ whole genome shotgun (WGS) entry which is preliminary data.</text>
</comment>
<protein>
    <submittedName>
        <fullName evidence="1">Antibiotic biosynthesis monooxygenase</fullName>
    </submittedName>
</protein>
<reference evidence="1 2" key="1">
    <citation type="submission" date="2019-03" db="EMBL/GenBank/DDBJ databases">
        <title>Draft genome sequences of novel Actinobacteria.</title>
        <authorList>
            <person name="Sahin N."/>
            <person name="Ay H."/>
            <person name="Saygin H."/>
        </authorList>
    </citation>
    <scope>NUCLEOTIDE SEQUENCE [LARGE SCALE GENOMIC DNA]</scope>
    <source>
        <strain evidence="1 2">JCM 30547</strain>
    </source>
</reference>
<dbReference type="RefSeq" id="WP_132414544.1">
    <property type="nucleotide sequence ID" value="NZ_SMKA01000286.1"/>
</dbReference>